<accession>A0A7W6CFK9</accession>
<dbReference type="Gene3D" id="3.40.50.1240">
    <property type="entry name" value="Phosphoglycerate mutase-like"/>
    <property type="match status" value="2"/>
</dbReference>
<dbReference type="PROSITE" id="PS00616">
    <property type="entry name" value="HIS_ACID_PHOSPHAT_1"/>
    <property type="match status" value="1"/>
</dbReference>
<sequence length="395" mass="40942">MRKMMMIAAALACAGPVQAKTAGPVVESVAVLMRHGIRPPTKDPAMPAGTAASAWPRWDVPPGWLTGHGGQAVERLGAEDGAWLRRIGVLPAARCPAAARMHLVADSDQRTIATAQHWAKGALAKCAPAIDHLPQDQGDPRFGPLSAGLARIDPVAAAGAVEQAVGPEGLAGIDRRLAPLYARLNAILCGGAAAPCGVGAEPTQIRPATAEARPKLSGVLDRASTAAQILLLEYADGKPMGEVGWGRASARDIAALSTFHAEEFRLLARPRPIAAPNLAGLTPVLREGLQGRVRLSLILGHDTNIANLAGVLGLHWRVAGFAADDPAPGGAIVLEVLKMPSGQRLVRASYRAQSLEAMRGGKGASVRQPMAIKACRHPAQGGLCSLDEVLAALEP</sequence>
<comment type="caution">
    <text evidence="2">The sequence shown here is derived from an EMBL/GenBank/DDBJ whole genome shotgun (WGS) entry which is preliminary data.</text>
</comment>
<dbReference type="EMBL" id="JACIDX010000002">
    <property type="protein sequence ID" value="MBB3953809.1"/>
    <property type="molecule type" value="Genomic_DNA"/>
</dbReference>
<dbReference type="Proteomes" id="UP000548867">
    <property type="component" value="Unassembled WGS sequence"/>
</dbReference>
<keyword evidence="1" id="KW-0732">Signal</keyword>
<dbReference type="AlphaFoldDB" id="A0A7W6CFK9"/>
<feature type="chain" id="PRO_5030919756" evidence="1">
    <location>
        <begin position="20"/>
        <end position="395"/>
    </location>
</feature>
<feature type="signal peptide" evidence="1">
    <location>
        <begin position="1"/>
        <end position="19"/>
    </location>
</feature>
<dbReference type="Pfam" id="PF00328">
    <property type="entry name" value="His_Phos_2"/>
    <property type="match status" value="1"/>
</dbReference>
<dbReference type="EC" id="3.1.3.26" evidence="2"/>
<dbReference type="EC" id="3.1.3.2" evidence="2"/>
<dbReference type="InterPro" id="IPR029033">
    <property type="entry name" value="His_PPase_superfam"/>
</dbReference>
<dbReference type="SUPFAM" id="SSF53254">
    <property type="entry name" value="Phosphoglycerate mutase-like"/>
    <property type="match status" value="1"/>
</dbReference>
<dbReference type="GO" id="GO:0008707">
    <property type="term" value="F:inositol hexakisphosphate 4-phosphatase activity"/>
    <property type="evidence" value="ECO:0007669"/>
    <property type="project" value="UniProtKB-EC"/>
</dbReference>
<protein>
    <submittedName>
        <fullName evidence="2">4-phytase/acid phosphatase</fullName>
        <ecNumber evidence="2">3.1.3.2</ecNumber>
        <ecNumber evidence="2">3.1.3.26</ecNumber>
    </submittedName>
</protein>
<dbReference type="RefSeq" id="WP_183622745.1">
    <property type="nucleotide sequence ID" value="NZ_JACIDX010000002.1"/>
</dbReference>
<dbReference type="GO" id="GO:0003993">
    <property type="term" value="F:acid phosphatase activity"/>
    <property type="evidence" value="ECO:0007669"/>
    <property type="project" value="UniProtKB-EC"/>
</dbReference>
<gene>
    <name evidence="2" type="ORF">GGR38_000736</name>
</gene>
<proteinExistence type="predicted"/>
<dbReference type="InterPro" id="IPR000560">
    <property type="entry name" value="His_Pase_clade-2"/>
</dbReference>
<evidence type="ECO:0000313" key="3">
    <source>
        <dbReference type="Proteomes" id="UP000548867"/>
    </source>
</evidence>
<keyword evidence="2" id="KW-0378">Hydrolase</keyword>
<evidence type="ECO:0000256" key="1">
    <source>
        <dbReference type="SAM" id="SignalP"/>
    </source>
</evidence>
<name>A0A7W6CFK9_9SPHN</name>
<evidence type="ECO:0000313" key="2">
    <source>
        <dbReference type="EMBL" id="MBB3953809.1"/>
    </source>
</evidence>
<organism evidence="2 3">
    <name type="scientific">Novosphingobium sediminicola</name>
    <dbReference type="NCBI Taxonomy" id="563162"/>
    <lineage>
        <taxon>Bacteria</taxon>
        <taxon>Pseudomonadati</taxon>
        <taxon>Pseudomonadota</taxon>
        <taxon>Alphaproteobacteria</taxon>
        <taxon>Sphingomonadales</taxon>
        <taxon>Sphingomonadaceae</taxon>
        <taxon>Novosphingobium</taxon>
    </lineage>
</organism>
<reference evidence="2 3" key="1">
    <citation type="submission" date="2020-08" db="EMBL/GenBank/DDBJ databases">
        <title>Genomic Encyclopedia of Type Strains, Phase IV (KMG-IV): sequencing the most valuable type-strain genomes for metagenomic binning, comparative biology and taxonomic classification.</title>
        <authorList>
            <person name="Goeker M."/>
        </authorList>
    </citation>
    <scope>NUCLEOTIDE SEQUENCE [LARGE SCALE GENOMIC DNA]</scope>
    <source>
        <strain evidence="2 3">DSM 27057</strain>
    </source>
</reference>
<dbReference type="InterPro" id="IPR033379">
    <property type="entry name" value="Acid_Pase_AS"/>
</dbReference>
<keyword evidence="3" id="KW-1185">Reference proteome</keyword>